<feature type="active site" evidence="1">
    <location>
        <position position="243"/>
    </location>
</feature>
<dbReference type="InterPro" id="IPR001478">
    <property type="entry name" value="PDZ"/>
</dbReference>
<dbReference type="GO" id="GO:0030163">
    <property type="term" value="P:protein catabolic process"/>
    <property type="evidence" value="ECO:0007669"/>
    <property type="project" value="InterPro"/>
</dbReference>
<reference evidence="4" key="1">
    <citation type="submission" date="2019-11" db="EMBL/GenBank/DDBJ databases">
        <title>Complete genome sequence of Corynebacterium kalinowskii 1959, a novel Corynebacterium species isolated from soil of a small paddock in Vilsendorf, Germany.</title>
        <authorList>
            <person name="Schaffert L."/>
            <person name="Ruwe M."/>
            <person name="Milse J."/>
            <person name="Hanuschka K."/>
            <person name="Ortseifen V."/>
            <person name="Droste J."/>
            <person name="Brandt D."/>
            <person name="Schlueter L."/>
            <person name="Kutter Y."/>
            <person name="Vinke S."/>
            <person name="Viehoefer P."/>
            <person name="Jacob L."/>
            <person name="Luebke N.-C."/>
            <person name="Schulte-Berndt E."/>
            <person name="Hain C."/>
            <person name="Linder M."/>
            <person name="Schmidt P."/>
            <person name="Wollenschlaeger L."/>
            <person name="Luttermann T."/>
            <person name="Thieme E."/>
            <person name="Hassa J."/>
            <person name="Haak M."/>
            <person name="Wittchen M."/>
            <person name="Mentz A."/>
            <person name="Persicke M."/>
            <person name="Busche T."/>
            <person name="Ruckert C."/>
        </authorList>
    </citation>
    <scope>NUCLEOTIDE SEQUENCE [LARGE SCALE GENOMIC DNA]</scope>
    <source>
        <strain evidence="4">1959</strain>
    </source>
</reference>
<accession>A0A6B8VRZ4</accession>
<feature type="domain" description="Lon proteolytic" evidence="2">
    <location>
        <begin position="237"/>
        <end position="336"/>
    </location>
</feature>
<keyword evidence="4" id="KW-1185">Reference proteome</keyword>
<evidence type="ECO:0000259" key="2">
    <source>
        <dbReference type="PROSITE" id="PS51786"/>
    </source>
</evidence>
<dbReference type="SUPFAM" id="SSF54211">
    <property type="entry name" value="Ribosomal protein S5 domain 2-like"/>
    <property type="match status" value="1"/>
</dbReference>
<organism evidence="3 4">
    <name type="scientific">Corynebacterium kalinowskii</name>
    <dbReference type="NCBI Taxonomy" id="2675216"/>
    <lineage>
        <taxon>Bacteria</taxon>
        <taxon>Bacillati</taxon>
        <taxon>Actinomycetota</taxon>
        <taxon>Actinomycetes</taxon>
        <taxon>Mycobacteriales</taxon>
        <taxon>Corynebacteriaceae</taxon>
        <taxon>Corynebacterium</taxon>
    </lineage>
</organism>
<name>A0A6B8VRZ4_9CORY</name>
<protein>
    <recommendedName>
        <fullName evidence="1">endopeptidase La</fullName>
        <ecNumber evidence="1">3.4.21.53</ecNumber>
    </recommendedName>
</protein>
<keyword evidence="1 3" id="KW-0645">Protease</keyword>
<dbReference type="KEGG" id="ckw:CKALI_08980"/>
<dbReference type="InterPro" id="IPR027065">
    <property type="entry name" value="Lon_Prtase"/>
</dbReference>
<dbReference type="InterPro" id="IPR036034">
    <property type="entry name" value="PDZ_sf"/>
</dbReference>
<dbReference type="Gene3D" id="2.30.42.10">
    <property type="match status" value="1"/>
</dbReference>
<dbReference type="EMBL" id="CP046452">
    <property type="protein sequence ID" value="QGU02651.1"/>
    <property type="molecule type" value="Genomic_DNA"/>
</dbReference>
<proteinExistence type="inferred from homology"/>
<dbReference type="GO" id="GO:0006508">
    <property type="term" value="P:proteolysis"/>
    <property type="evidence" value="ECO:0007669"/>
    <property type="project" value="UniProtKB-KW"/>
</dbReference>
<comment type="similarity">
    <text evidence="1">Belongs to the peptidase S16 family.</text>
</comment>
<dbReference type="EC" id="3.4.21.53" evidence="1"/>
<dbReference type="GO" id="GO:0004252">
    <property type="term" value="F:serine-type endopeptidase activity"/>
    <property type="evidence" value="ECO:0007669"/>
    <property type="project" value="UniProtKB-UniRule"/>
</dbReference>
<dbReference type="GO" id="GO:0004176">
    <property type="term" value="F:ATP-dependent peptidase activity"/>
    <property type="evidence" value="ECO:0007669"/>
    <property type="project" value="UniProtKB-UniRule"/>
</dbReference>
<dbReference type="PROSITE" id="PS51786">
    <property type="entry name" value="LON_PROTEOLYTIC"/>
    <property type="match status" value="1"/>
</dbReference>
<dbReference type="Proteomes" id="UP000427071">
    <property type="component" value="Chromosome"/>
</dbReference>
<evidence type="ECO:0000313" key="4">
    <source>
        <dbReference type="Proteomes" id="UP000427071"/>
    </source>
</evidence>
<keyword evidence="1 3" id="KW-0378">Hydrolase</keyword>
<keyword evidence="1" id="KW-0720">Serine protease</keyword>
<dbReference type="Pfam" id="PF13180">
    <property type="entry name" value="PDZ_2"/>
    <property type="match status" value="1"/>
</dbReference>
<dbReference type="PANTHER" id="PTHR10046">
    <property type="entry name" value="ATP DEPENDENT LON PROTEASE FAMILY MEMBER"/>
    <property type="match status" value="1"/>
</dbReference>
<dbReference type="GO" id="GO:0005524">
    <property type="term" value="F:ATP binding"/>
    <property type="evidence" value="ECO:0007669"/>
    <property type="project" value="InterPro"/>
</dbReference>
<dbReference type="InterPro" id="IPR014721">
    <property type="entry name" value="Ribsml_uS5_D2-typ_fold_subgr"/>
</dbReference>
<evidence type="ECO:0000313" key="3">
    <source>
        <dbReference type="EMBL" id="QGU02651.1"/>
    </source>
</evidence>
<dbReference type="Gene3D" id="3.30.230.10">
    <property type="match status" value="1"/>
</dbReference>
<gene>
    <name evidence="3" type="primary">lon</name>
    <name evidence="3" type="ORF">CKALI_08980</name>
</gene>
<comment type="catalytic activity">
    <reaction evidence="1">
        <text>Hydrolysis of proteins in presence of ATP.</text>
        <dbReference type="EC" id="3.4.21.53"/>
    </reaction>
</comment>
<dbReference type="AlphaFoldDB" id="A0A6B8VRZ4"/>
<dbReference type="Pfam" id="PF05362">
    <property type="entry name" value="Lon_C"/>
    <property type="match status" value="1"/>
</dbReference>
<evidence type="ECO:0000256" key="1">
    <source>
        <dbReference type="PROSITE-ProRule" id="PRU01122"/>
    </source>
</evidence>
<sequence>MNRRSRTVIWGAIPVVAFSYLISAPTVPFTDIPLTVPYAAEGPGPTYNTLADYEGKNIVDISGTEVDRTDGNLNMTTVSVRTQMTLAQAMSRWLLSDDTLVPIESIFPPDMSEEEITEQNQLAFTDSESSATLAAYSYLGRPTVVEVVEIMPEAPAKDLVTVGDQIVSIDDASVHSPTQLREMIAGKNPGDKVKIGFSGGGQHEVTLGENPHTGKGFLGITMTSVPADNTKIEYNLEDIGGPSAGLMFSLAVVDKLSPGSLTGGKFIAGTGTIDEAGAVGPIGGITHKVRAAKDAGAQVFLTPAANCAEAASAKVEGITLLKVGTLDEAVRQLDAYNTGGAPTTCGN</sequence>
<feature type="active site" evidence="1">
    <location>
        <position position="288"/>
    </location>
</feature>
<dbReference type="InterPro" id="IPR008269">
    <property type="entry name" value="Lon_proteolytic"/>
</dbReference>
<dbReference type="RefSeq" id="WP_156193014.1">
    <property type="nucleotide sequence ID" value="NZ_CP046452.1"/>
</dbReference>
<dbReference type="InterPro" id="IPR020568">
    <property type="entry name" value="Ribosomal_Su5_D2-typ_SF"/>
</dbReference>
<dbReference type="SUPFAM" id="SSF50156">
    <property type="entry name" value="PDZ domain-like"/>
    <property type="match status" value="1"/>
</dbReference>